<gene>
    <name evidence="2" type="ORF">JK_5</name>
</gene>
<keyword evidence="3" id="KW-1185">Reference proteome</keyword>
<dbReference type="EMBL" id="DQ121662">
    <property type="protein sequence ID" value="AAZ29255.1"/>
    <property type="molecule type" value="Genomic_DNA"/>
</dbReference>
<dbReference type="PROSITE" id="PS51257">
    <property type="entry name" value="PROKAR_LIPOPROTEIN"/>
    <property type="match status" value="1"/>
</dbReference>
<dbReference type="RefSeq" id="YP_277446.1">
    <property type="nucleotide sequence ID" value="NC_007291.1"/>
</dbReference>
<keyword evidence="1" id="KW-1133">Transmembrane helix</keyword>
<evidence type="ECO:0000313" key="3">
    <source>
        <dbReference type="Proteomes" id="UP000000969"/>
    </source>
</evidence>
<feature type="transmembrane region" description="Helical" evidence="1">
    <location>
        <begin position="12"/>
        <end position="41"/>
    </location>
</feature>
<sequence>MKALFMLYIHILVMALLLGQAQLIFAAAMSASCLMLLFLYLKGTYGLFSQKRCRLLVAHGVLAASTAGVWLWNFTSYTVLSLTIIA</sequence>
<dbReference type="KEGG" id="vg:3562322"/>
<dbReference type="Proteomes" id="UP000000969">
    <property type="component" value="Segment"/>
</dbReference>
<protein>
    <submittedName>
        <fullName evidence="2">JK_5P</fullName>
    </submittedName>
</protein>
<accession>Q45Q10</accession>
<keyword evidence="1" id="KW-0472">Membrane</keyword>
<evidence type="ECO:0000256" key="1">
    <source>
        <dbReference type="SAM" id="Phobius"/>
    </source>
</evidence>
<evidence type="ECO:0000313" key="2">
    <source>
        <dbReference type="EMBL" id="AAZ29255.1"/>
    </source>
</evidence>
<dbReference type="GeneID" id="3562322"/>
<keyword evidence="1" id="KW-0812">Transmembrane</keyword>
<reference evidence="2 3" key="1">
    <citation type="submission" date="2005-07" db="EMBL/GenBank/DDBJ databases">
        <title>Bacteriophage JK06 is a highly specific type for pathogenic E. coli O157:H7.</title>
        <authorList>
            <person name="Kagan J."/>
            <person name="Kuhn J."/>
        </authorList>
    </citation>
    <scope>NUCLEOTIDE SEQUENCE [LARGE SCALE GENOMIC DNA]</scope>
</reference>
<feature type="transmembrane region" description="Helical" evidence="1">
    <location>
        <begin position="53"/>
        <end position="72"/>
    </location>
</feature>
<name>Q45Q10_9CAUD</name>
<organism evidence="2 3">
    <name type="scientific">Escherichia phage Jk06</name>
    <dbReference type="NCBI Taxonomy" id="2886922"/>
    <lineage>
        <taxon>Viruses</taxon>
        <taxon>Duplodnaviria</taxon>
        <taxon>Heunggongvirae</taxon>
        <taxon>Uroviricota</taxon>
        <taxon>Caudoviricetes</taxon>
        <taxon>Drexlerviridae</taxon>
        <taxon>Rogunavirinae</taxon>
        <taxon>Rogunavirus</taxon>
        <taxon>Rogunavirus Jk06</taxon>
    </lineage>
</organism>
<proteinExistence type="predicted"/>